<protein>
    <submittedName>
        <fullName evidence="2">Uncharacterized protein</fullName>
    </submittedName>
</protein>
<organism evidence="2">
    <name type="scientific">Picea glauca</name>
    <name type="common">White spruce</name>
    <name type="synonym">Pinus glauca</name>
    <dbReference type="NCBI Taxonomy" id="3330"/>
    <lineage>
        <taxon>Eukaryota</taxon>
        <taxon>Viridiplantae</taxon>
        <taxon>Streptophyta</taxon>
        <taxon>Embryophyta</taxon>
        <taxon>Tracheophyta</taxon>
        <taxon>Spermatophyta</taxon>
        <taxon>Pinopsida</taxon>
        <taxon>Pinidae</taxon>
        <taxon>Conifers I</taxon>
        <taxon>Pinales</taxon>
        <taxon>Pinaceae</taxon>
        <taxon>Picea</taxon>
    </lineage>
</organism>
<geneLocation type="mitochondrion" evidence="2"/>
<name>A0A117NFG4_PICGL</name>
<proteinExistence type="predicted"/>
<gene>
    <name evidence="2" type="ORF">ABT39_MTgene3599</name>
</gene>
<dbReference type="AlphaFoldDB" id="A0A117NFG4"/>
<sequence>MDQLHGRRSCNCETMPKQTDLTLPLNHGEKHKKRRSQTVGPMTALSSRTDCFLMTNAVPKRPPHRFVVQRYNMPLQMKRVLPMHIVISTRLGLRVYPK</sequence>
<reference evidence="2" key="1">
    <citation type="journal article" date="2015" name="Genome Biol. Evol.">
        <title>Organellar Genomes of White Spruce (Picea glauca): Assembly and Annotation.</title>
        <authorList>
            <person name="Jackman S.D."/>
            <person name="Warren R.L."/>
            <person name="Gibb E.A."/>
            <person name="Vandervalk B.P."/>
            <person name="Mohamadi H."/>
            <person name="Chu J."/>
            <person name="Raymond A."/>
            <person name="Pleasance S."/>
            <person name="Coope R."/>
            <person name="Wildung M.R."/>
            <person name="Ritland C.E."/>
            <person name="Bousquet J."/>
            <person name="Jones S.J."/>
            <person name="Bohlmann J."/>
            <person name="Birol I."/>
        </authorList>
    </citation>
    <scope>NUCLEOTIDE SEQUENCE [LARGE SCALE GENOMIC DNA]</scope>
    <source>
        <tissue evidence="2">Flushing bud</tissue>
    </source>
</reference>
<accession>A0A117NFG4</accession>
<dbReference type="EMBL" id="LKAM01000026">
    <property type="protein sequence ID" value="KUM45157.1"/>
    <property type="molecule type" value="Genomic_DNA"/>
</dbReference>
<evidence type="ECO:0000256" key="1">
    <source>
        <dbReference type="SAM" id="MobiDB-lite"/>
    </source>
</evidence>
<comment type="caution">
    <text evidence="2">The sequence shown here is derived from an EMBL/GenBank/DDBJ whole genome shotgun (WGS) entry which is preliminary data.</text>
</comment>
<feature type="region of interest" description="Disordered" evidence="1">
    <location>
        <begin position="1"/>
        <end position="42"/>
    </location>
</feature>
<evidence type="ECO:0000313" key="2">
    <source>
        <dbReference type="EMBL" id="KUM45157.1"/>
    </source>
</evidence>
<keyword evidence="2" id="KW-0496">Mitochondrion</keyword>